<dbReference type="Gramene" id="TuG1812G0300004711.01.T01">
    <property type="protein sequence ID" value="TuG1812G0300004711.01.T01"/>
    <property type="gene ID" value="TuG1812G0300004711.01"/>
</dbReference>
<evidence type="ECO:0000313" key="2">
    <source>
        <dbReference type="Proteomes" id="UP000015106"/>
    </source>
</evidence>
<dbReference type="Proteomes" id="UP000015106">
    <property type="component" value="Chromosome 3"/>
</dbReference>
<name>A0A8R7U140_TRIUA</name>
<organism evidence="1 2">
    <name type="scientific">Triticum urartu</name>
    <name type="common">Red wild einkorn</name>
    <name type="synonym">Crithodium urartu</name>
    <dbReference type="NCBI Taxonomy" id="4572"/>
    <lineage>
        <taxon>Eukaryota</taxon>
        <taxon>Viridiplantae</taxon>
        <taxon>Streptophyta</taxon>
        <taxon>Embryophyta</taxon>
        <taxon>Tracheophyta</taxon>
        <taxon>Spermatophyta</taxon>
        <taxon>Magnoliopsida</taxon>
        <taxon>Liliopsida</taxon>
        <taxon>Poales</taxon>
        <taxon>Poaceae</taxon>
        <taxon>BOP clade</taxon>
        <taxon>Pooideae</taxon>
        <taxon>Triticodae</taxon>
        <taxon>Triticeae</taxon>
        <taxon>Triticinae</taxon>
        <taxon>Triticum</taxon>
    </lineage>
</organism>
<sequence length="136" mass="15454">MHANIQLKTDSILPVALVLAWQSGAADRLWIIHMLNLHKVLLQVHHQALLQELLSWFEETDAYITGTWSPTPLKLNLSSFNLGSLLMPERDVEDDQTIFLSLGADPLVKTIFVMAEQSTTRRLSHKNSSFFNVILF</sequence>
<dbReference type="AlphaFoldDB" id="A0A8R7U140"/>
<keyword evidence="2" id="KW-1185">Reference proteome</keyword>
<protein>
    <submittedName>
        <fullName evidence="1">Uncharacterized protein</fullName>
    </submittedName>
</protein>
<reference evidence="2" key="1">
    <citation type="journal article" date="2013" name="Nature">
        <title>Draft genome of the wheat A-genome progenitor Triticum urartu.</title>
        <authorList>
            <person name="Ling H.Q."/>
            <person name="Zhao S."/>
            <person name="Liu D."/>
            <person name="Wang J."/>
            <person name="Sun H."/>
            <person name="Zhang C."/>
            <person name="Fan H."/>
            <person name="Li D."/>
            <person name="Dong L."/>
            <person name="Tao Y."/>
            <person name="Gao C."/>
            <person name="Wu H."/>
            <person name="Li Y."/>
            <person name="Cui Y."/>
            <person name="Guo X."/>
            <person name="Zheng S."/>
            <person name="Wang B."/>
            <person name="Yu K."/>
            <person name="Liang Q."/>
            <person name="Yang W."/>
            <person name="Lou X."/>
            <person name="Chen J."/>
            <person name="Feng M."/>
            <person name="Jian J."/>
            <person name="Zhang X."/>
            <person name="Luo G."/>
            <person name="Jiang Y."/>
            <person name="Liu J."/>
            <person name="Wang Z."/>
            <person name="Sha Y."/>
            <person name="Zhang B."/>
            <person name="Wu H."/>
            <person name="Tang D."/>
            <person name="Shen Q."/>
            <person name="Xue P."/>
            <person name="Zou S."/>
            <person name="Wang X."/>
            <person name="Liu X."/>
            <person name="Wang F."/>
            <person name="Yang Y."/>
            <person name="An X."/>
            <person name="Dong Z."/>
            <person name="Zhang K."/>
            <person name="Zhang X."/>
            <person name="Luo M.C."/>
            <person name="Dvorak J."/>
            <person name="Tong Y."/>
            <person name="Wang J."/>
            <person name="Yang H."/>
            <person name="Li Z."/>
            <person name="Wang D."/>
            <person name="Zhang A."/>
            <person name="Wang J."/>
        </authorList>
    </citation>
    <scope>NUCLEOTIDE SEQUENCE</scope>
    <source>
        <strain evidence="2">cv. G1812</strain>
    </source>
</reference>
<evidence type="ECO:0000313" key="1">
    <source>
        <dbReference type="EnsemblPlants" id="TuG1812G0300004711.01.T01"/>
    </source>
</evidence>
<reference evidence="1" key="2">
    <citation type="submission" date="2018-03" db="EMBL/GenBank/DDBJ databases">
        <title>The Triticum urartu genome reveals the dynamic nature of wheat genome evolution.</title>
        <authorList>
            <person name="Ling H."/>
            <person name="Ma B."/>
            <person name="Shi X."/>
            <person name="Liu H."/>
            <person name="Dong L."/>
            <person name="Sun H."/>
            <person name="Cao Y."/>
            <person name="Gao Q."/>
            <person name="Zheng S."/>
            <person name="Li Y."/>
            <person name="Yu Y."/>
            <person name="Du H."/>
            <person name="Qi M."/>
            <person name="Li Y."/>
            <person name="Yu H."/>
            <person name="Cui Y."/>
            <person name="Wang N."/>
            <person name="Chen C."/>
            <person name="Wu H."/>
            <person name="Zhao Y."/>
            <person name="Zhang J."/>
            <person name="Li Y."/>
            <person name="Zhou W."/>
            <person name="Zhang B."/>
            <person name="Hu W."/>
            <person name="Eijk M."/>
            <person name="Tang J."/>
            <person name="Witsenboer H."/>
            <person name="Zhao S."/>
            <person name="Li Z."/>
            <person name="Zhang A."/>
            <person name="Wang D."/>
            <person name="Liang C."/>
        </authorList>
    </citation>
    <scope>NUCLEOTIDE SEQUENCE [LARGE SCALE GENOMIC DNA]</scope>
    <source>
        <strain evidence="1">cv. G1812</strain>
    </source>
</reference>
<accession>A0A8R7U140</accession>
<reference evidence="1" key="3">
    <citation type="submission" date="2022-06" db="UniProtKB">
        <authorList>
            <consortium name="EnsemblPlants"/>
        </authorList>
    </citation>
    <scope>IDENTIFICATION</scope>
</reference>
<dbReference type="EnsemblPlants" id="TuG1812G0300004711.01.T01">
    <property type="protein sequence ID" value="TuG1812G0300004711.01.T01"/>
    <property type="gene ID" value="TuG1812G0300004711.01"/>
</dbReference>
<proteinExistence type="predicted"/>